<comment type="caution">
    <text evidence="1">The sequence shown here is derived from an EMBL/GenBank/DDBJ whole genome shotgun (WGS) entry which is preliminary data.</text>
</comment>
<gene>
    <name evidence="1" type="ORF">T310_1226</name>
</gene>
<accession>A0A0F4Z3V5</accession>
<evidence type="ECO:0000313" key="2">
    <source>
        <dbReference type="Proteomes" id="UP000053958"/>
    </source>
</evidence>
<reference evidence="1 2" key="1">
    <citation type="submission" date="2015-04" db="EMBL/GenBank/DDBJ databases">
        <authorList>
            <person name="Heijne W.H."/>
            <person name="Fedorova N.D."/>
            <person name="Nierman W.C."/>
            <person name="Vollebregt A.W."/>
            <person name="Zhao Z."/>
            <person name="Wu L."/>
            <person name="Kumar M."/>
            <person name="Stam H."/>
            <person name="van den Berg M.A."/>
            <person name="Pel H.J."/>
        </authorList>
    </citation>
    <scope>NUCLEOTIDE SEQUENCE [LARGE SCALE GENOMIC DNA]</scope>
    <source>
        <strain evidence="1 2">CBS 393.64</strain>
    </source>
</reference>
<dbReference type="AlphaFoldDB" id="A0A0F4Z3V5"/>
<sequence length="128" mass="14882">MPDINHLVLVDLLRIEQQAAPRPDRQELSARVAMLINGKRDLIKNQYPIGIQDYLSLLNQRFHPHIARHDEETSTLEYALYTEYCFLMITTSPSNQKPNDVLYRYHKITTPVNPRKEQLSLAASKPQL</sequence>
<protein>
    <submittedName>
        <fullName evidence="1">Uncharacterized protein</fullName>
    </submittedName>
</protein>
<dbReference type="RefSeq" id="XP_013331373.1">
    <property type="nucleotide sequence ID" value="XM_013475919.1"/>
</dbReference>
<evidence type="ECO:0000313" key="1">
    <source>
        <dbReference type="EMBL" id="KKA24761.1"/>
    </source>
</evidence>
<dbReference type="Proteomes" id="UP000053958">
    <property type="component" value="Unassembled WGS sequence"/>
</dbReference>
<name>A0A0F4Z3V5_RASE3</name>
<proteinExistence type="predicted"/>
<organism evidence="1 2">
    <name type="scientific">Rasamsonia emersonii (strain ATCC 16479 / CBS 393.64 / IMI 116815)</name>
    <dbReference type="NCBI Taxonomy" id="1408163"/>
    <lineage>
        <taxon>Eukaryota</taxon>
        <taxon>Fungi</taxon>
        <taxon>Dikarya</taxon>
        <taxon>Ascomycota</taxon>
        <taxon>Pezizomycotina</taxon>
        <taxon>Eurotiomycetes</taxon>
        <taxon>Eurotiomycetidae</taxon>
        <taxon>Eurotiales</taxon>
        <taxon>Trichocomaceae</taxon>
        <taxon>Rasamsonia</taxon>
    </lineage>
</organism>
<dbReference type="GeneID" id="25313577"/>
<dbReference type="EMBL" id="LASV01000049">
    <property type="protein sequence ID" value="KKA24761.1"/>
    <property type="molecule type" value="Genomic_DNA"/>
</dbReference>
<keyword evidence="2" id="KW-1185">Reference proteome</keyword>